<dbReference type="Gene3D" id="3.30.310.50">
    <property type="entry name" value="Alpha-D-phosphohexomutase, C-terminal domain"/>
    <property type="match status" value="1"/>
</dbReference>
<evidence type="ECO:0000256" key="3">
    <source>
        <dbReference type="ARBA" id="ARBA00022553"/>
    </source>
</evidence>
<dbReference type="InterPro" id="IPR005845">
    <property type="entry name" value="A-D-PHexomutase_a/b/a-II"/>
</dbReference>
<evidence type="ECO:0000259" key="11">
    <source>
        <dbReference type="Pfam" id="PF02880"/>
    </source>
</evidence>
<evidence type="ECO:0000259" key="9">
    <source>
        <dbReference type="Pfam" id="PF02878"/>
    </source>
</evidence>
<dbReference type="InterPro" id="IPR005844">
    <property type="entry name" value="A-D-PHexomutase_a/b/a-I"/>
</dbReference>
<keyword evidence="4 7" id="KW-0479">Metal-binding</keyword>
<dbReference type="InterPro" id="IPR016055">
    <property type="entry name" value="A-D-PHexomutase_a/b/a-I/II/III"/>
</dbReference>
<evidence type="ECO:0000313" key="13">
    <source>
        <dbReference type="Proteomes" id="UP000055136"/>
    </source>
</evidence>
<proteinExistence type="inferred from homology"/>
<organism evidence="12 13">
    <name type="scientific">Candidatus Tenderia electrophaga</name>
    <dbReference type="NCBI Taxonomy" id="1748243"/>
    <lineage>
        <taxon>Bacteria</taxon>
        <taxon>Pseudomonadati</taxon>
        <taxon>Pseudomonadota</taxon>
        <taxon>Gammaproteobacteria</taxon>
        <taxon>Candidatus Tenderiales</taxon>
        <taxon>Candidatus Tenderiaceae</taxon>
        <taxon>Candidatus Tenderia</taxon>
    </lineage>
</organism>
<sequence length="499" mass="54161">MSAQSSTTLRIAELMQQSGVKFGTSGARGLSKDMTDQVCYAYTLAFLRYLMASGDIQQGDRVAVAGDYRPSSPRIMAAAILAIRDAGCEPLNCGFIPTPAVALYGIQNRIASLMVTGSHIPDDRNGIKFNTPAGEILKRDEQGISAAEVSIPAGRFDEQGRSLDPCSLPVEDDSAYRAYVQRYLDFFPPACLAGLRIGVYEHSSVARRALGGIFAALGAEVIKLGYSDTFIPVDTEAVRPEDVALAKQWAEEHHFDCLVSADGDGDRPLVSDAGGHWLRGDVAGILTARYLGARAVATPVSSNSALEKSGWFERVERTRIGSPYVIAAMTELARATAPVVGYEANGGFLSATDIRLNGRMLPALPTRDALIVPLAVLMLARQQRLSIAELLQQLPQRYTYSDRLKEFPTELSQTRLAAFDTGDESADKQAIETAFGQFGRVQTIDRTDGLRITFDSDEVVHLRPSGNAPELRCYNEAASPARAAEMNAQCLQIMADWRR</sequence>
<comment type="similarity">
    <text evidence="2 7">Belongs to the phosphohexose mutase family.</text>
</comment>
<dbReference type="AlphaFoldDB" id="A0A0S2TGX0"/>
<dbReference type="Pfam" id="PF02878">
    <property type="entry name" value="PGM_PMM_I"/>
    <property type="match status" value="1"/>
</dbReference>
<dbReference type="SUPFAM" id="SSF55957">
    <property type="entry name" value="Phosphoglucomutase, C-terminal domain"/>
    <property type="match status" value="1"/>
</dbReference>
<dbReference type="GO" id="GO:0005975">
    <property type="term" value="P:carbohydrate metabolic process"/>
    <property type="evidence" value="ECO:0007669"/>
    <property type="project" value="InterPro"/>
</dbReference>
<keyword evidence="5 7" id="KW-0460">Magnesium</keyword>
<accession>A0A0S2TGX0</accession>
<keyword evidence="13" id="KW-1185">Reference proteome</keyword>
<dbReference type="CDD" id="cd03088">
    <property type="entry name" value="ManB"/>
    <property type="match status" value="1"/>
</dbReference>
<dbReference type="Proteomes" id="UP000055136">
    <property type="component" value="Chromosome"/>
</dbReference>
<dbReference type="InterPro" id="IPR005843">
    <property type="entry name" value="A-D-PHexomutase_C"/>
</dbReference>
<comment type="cofactor">
    <cofactor evidence="1">
        <name>Mg(2+)</name>
        <dbReference type="ChEBI" id="CHEBI:18420"/>
    </cofactor>
</comment>
<dbReference type="PANTHER" id="PTHR42946">
    <property type="entry name" value="PHOSPHOHEXOSE MUTASE"/>
    <property type="match status" value="1"/>
</dbReference>
<evidence type="ECO:0000256" key="6">
    <source>
        <dbReference type="ARBA" id="ARBA00023235"/>
    </source>
</evidence>
<feature type="domain" description="Alpha-D-phosphohexomutase C-terminal" evidence="8">
    <location>
        <begin position="426"/>
        <end position="489"/>
    </location>
</feature>
<evidence type="ECO:0000256" key="5">
    <source>
        <dbReference type="ARBA" id="ARBA00022842"/>
    </source>
</evidence>
<evidence type="ECO:0000256" key="7">
    <source>
        <dbReference type="RuleBase" id="RU004326"/>
    </source>
</evidence>
<protein>
    <submittedName>
        <fullName evidence="12">Phosphomannomutase</fullName>
    </submittedName>
</protein>
<dbReference type="Gene3D" id="3.40.120.10">
    <property type="entry name" value="Alpha-D-Glucose-1,6-Bisphosphate, subunit A, domain 3"/>
    <property type="match status" value="3"/>
</dbReference>
<dbReference type="GO" id="GO:0004615">
    <property type="term" value="F:phosphomannomutase activity"/>
    <property type="evidence" value="ECO:0007669"/>
    <property type="project" value="TreeGrafter"/>
</dbReference>
<evidence type="ECO:0000256" key="4">
    <source>
        <dbReference type="ARBA" id="ARBA00022723"/>
    </source>
</evidence>
<evidence type="ECO:0000256" key="2">
    <source>
        <dbReference type="ARBA" id="ARBA00010231"/>
    </source>
</evidence>
<dbReference type="GO" id="GO:0005829">
    <property type="term" value="C:cytosol"/>
    <property type="evidence" value="ECO:0007669"/>
    <property type="project" value="TreeGrafter"/>
</dbReference>
<dbReference type="GO" id="GO:0000287">
    <property type="term" value="F:magnesium ion binding"/>
    <property type="evidence" value="ECO:0007669"/>
    <property type="project" value="InterPro"/>
</dbReference>
<evidence type="ECO:0000259" key="10">
    <source>
        <dbReference type="Pfam" id="PF02879"/>
    </source>
</evidence>
<feature type="domain" description="Alpha-D-phosphohexomutase alpha/beta/alpha" evidence="9">
    <location>
        <begin position="20"/>
        <end position="145"/>
    </location>
</feature>
<dbReference type="Pfam" id="PF02880">
    <property type="entry name" value="PGM_PMM_III"/>
    <property type="match status" value="1"/>
</dbReference>
<dbReference type="STRING" id="1748243.Tel_15340"/>
<dbReference type="SUPFAM" id="SSF53738">
    <property type="entry name" value="Phosphoglucomutase, first 3 domains"/>
    <property type="match status" value="3"/>
</dbReference>
<dbReference type="Pfam" id="PF00408">
    <property type="entry name" value="PGM_PMM_IV"/>
    <property type="match status" value="1"/>
</dbReference>
<feature type="domain" description="Alpha-D-phosphohexomutase alpha/beta/alpha" evidence="10">
    <location>
        <begin position="178"/>
        <end position="274"/>
    </location>
</feature>
<name>A0A0S2TGX0_9GAMM</name>
<dbReference type="KEGG" id="tee:Tel_15340"/>
<evidence type="ECO:0000313" key="12">
    <source>
        <dbReference type="EMBL" id="ALP54409.1"/>
    </source>
</evidence>
<keyword evidence="6" id="KW-0413">Isomerase</keyword>
<dbReference type="InterPro" id="IPR036900">
    <property type="entry name" value="A-D-PHexomutase_C_sf"/>
</dbReference>
<dbReference type="InterPro" id="IPR016066">
    <property type="entry name" value="A-D-PHexomutase_CS"/>
</dbReference>
<dbReference type="InterPro" id="IPR005846">
    <property type="entry name" value="A-D-PHexomutase_a/b/a-III"/>
</dbReference>
<feature type="domain" description="Alpha-D-phosphohexomutase alpha/beta/alpha" evidence="11">
    <location>
        <begin position="280"/>
        <end position="398"/>
    </location>
</feature>
<dbReference type="GO" id="GO:0009252">
    <property type="term" value="P:peptidoglycan biosynthetic process"/>
    <property type="evidence" value="ECO:0007669"/>
    <property type="project" value="TreeGrafter"/>
</dbReference>
<dbReference type="PANTHER" id="PTHR42946:SF1">
    <property type="entry name" value="PHOSPHOGLUCOMUTASE (ALPHA-D-GLUCOSE-1,6-BISPHOSPHATE-DEPENDENT)"/>
    <property type="match status" value="1"/>
</dbReference>
<keyword evidence="3" id="KW-0597">Phosphoprotein</keyword>
<reference evidence="12" key="1">
    <citation type="submission" date="2015-10" db="EMBL/GenBank/DDBJ databases">
        <title>Description of Candidatus Tenderia electrophaga gen. nov, sp. nov., an Uncultivated Electroautotroph from a Biocathode Enrichment.</title>
        <authorList>
            <person name="Eddie B.J."/>
            <person name="Malanoski A.P."/>
            <person name="Wang Z."/>
            <person name="Hall R.J."/>
            <person name="Oh S.D."/>
            <person name="Heiner C."/>
            <person name="Lin B."/>
            <person name="Strycharz-Glaven S.M."/>
        </authorList>
    </citation>
    <scope>NUCLEOTIDE SEQUENCE [LARGE SCALE GENOMIC DNA]</scope>
    <source>
        <strain evidence="12">NRL1</strain>
    </source>
</reference>
<dbReference type="EMBL" id="CP013099">
    <property type="protein sequence ID" value="ALP54409.1"/>
    <property type="molecule type" value="Genomic_DNA"/>
</dbReference>
<evidence type="ECO:0000259" key="8">
    <source>
        <dbReference type="Pfam" id="PF00408"/>
    </source>
</evidence>
<gene>
    <name evidence="12" type="ORF">Tel_15340</name>
</gene>
<dbReference type="PROSITE" id="PS00710">
    <property type="entry name" value="PGM_PMM"/>
    <property type="match status" value="1"/>
</dbReference>
<dbReference type="GO" id="GO:0006048">
    <property type="term" value="P:UDP-N-acetylglucosamine biosynthetic process"/>
    <property type="evidence" value="ECO:0007669"/>
    <property type="project" value="TreeGrafter"/>
</dbReference>
<dbReference type="GO" id="GO:0008966">
    <property type="term" value="F:phosphoglucosamine mutase activity"/>
    <property type="evidence" value="ECO:0007669"/>
    <property type="project" value="TreeGrafter"/>
</dbReference>
<dbReference type="InterPro" id="IPR050060">
    <property type="entry name" value="Phosphoglucosamine_mutase"/>
</dbReference>
<dbReference type="Pfam" id="PF02879">
    <property type="entry name" value="PGM_PMM_II"/>
    <property type="match status" value="1"/>
</dbReference>
<evidence type="ECO:0000256" key="1">
    <source>
        <dbReference type="ARBA" id="ARBA00001946"/>
    </source>
</evidence>